<protein>
    <submittedName>
        <fullName evidence="1">Uncharacterized protein</fullName>
    </submittedName>
</protein>
<evidence type="ECO:0000313" key="1">
    <source>
        <dbReference type="EMBL" id="JAH20833.1"/>
    </source>
</evidence>
<reference evidence="1" key="1">
    <citation type="submission" date="2014-11" db="EMBL/GenBank/DDBJ databases">
        <authorList>
            <person name="Amaro Gonzalez C."/>
        </authorList>
    </citation>
    <scope>NUCLEOTIDE SEQUENCE</scope>
</reference>
<organism evidence="1">
    <name type="scientific">Anguilla anguilla</name>
    <name type="common">European freshwater eel</name>
    <name type="synonym">Muraena anguilla</name>
    <dbReference type="NCBI Taxonomy" id="7936"/>
    <lineage>
        <taxon>Eukaryota</taxon>
        <taxon>Metazoa</taxon>
        <taxon>Chordata</taxon>
        <taxon>Craniata</taxon>
        <taxon>Vertebrata</taxon>
        <taxon>Euteleostomi</taxon>
        <taxon>Actinopterygii</taxon>
        <taxon>Neopterygii</taxon>
        <taxon>Teleostei</taxon>
        <taxon>Anguilliformes</taxon>
        <taxon>Anguillidae</taxon>
        <taxon>Anguilla</taxon>
    </lineage>
</organism>
<name>A0A0E9QXM7_ANGAN</name>
<sequence>MYLHQFNRRQTLRQKKERDDICLALITVESHREHISLQE</sequence>
<dbReference type="EMBL" id="GBXM01087744">
    <property type="protein sequence ID" value="JAH20833.1"/>
    <property type="molecule type" value="Transcribed_RNA"/>
</dbReference>
<dbReference type="AlphaFoldDB" id="A0A0E9QXM7"/>
<proteinExistence type="predicted"/>
<accession>A0A0E9QXM7</accession>
<reference evidence="1" key="2">
    <citation type="journal article" date="2015" name="Fish Shellfish Immunol.">
        <title>Early steps in the European eel (Anguilla anguilla)-Vibrio vulnificus interaction in the gills: Role of the RtxA13 toxin.</title>
        <authorList>
            <person name="Callol A."/>
            <person name="Pajuelo D."/>
            <person name="Ebbesson L."/>
            <person name="Teles M."/>
            <person name="MacKenzie S."/>
            <person name="Amaro C."/>
        </authorList>
    </citation>
    <scope>NUCLEOTIDE SEQUENCE</scope>
</reference>